<reference evidence="1 2" key="1">
    <citation type="journal article" date="2020" name="Cell">
        <title>Large-Scale Comparative Analyses of Tick Genomes Elucidate Their Genetic Diversity and Vector Capacities.</title>
        <authorList>
            <consortium name="Tick Genome and Microbiome Consortium (TIGMIC)"/>
            <person name="Jia N."/>
            <person name="Wang J."/>
            <person name="Shi W."/>
            <person name="Du L."/>
            <person name="Sun Y."/>
            <person name="Zhan W."/>
            <person name="Jiang J.F."/>
            <person name="Wang Q."/>
            <person name="Zhang B."/>
            <person name="Ji P."/>
            <person name="Bell-Sakyi L."/>
            <person name="Cui X.M."/>
            <person name="Yuan T.T."/>
            <person name="Jiang B.G."/>
            <person name="Yang W.F."/>
            <person name="Lam T.T."/>
            <person name="Chang Q.C."/>
            <person name="Ding S.J."/>
            <person name="Wang X.J."/>
            <person name="Zhu J.G."/>
            <person name="Ruan X.D."/>
            <person name="Zhao L."/>
            <person name="Wei J.T."/>
            <person name="Ye R.Z."/>
            <person name="Que T.C."/>
            <person name="Du C.H."/>
            <person name="Zhou Y.H."/>
            <person name="Cheng J.X."/>
            <person name="Dai P.F."/>
            <person name="Guo W.B."/>
            <person name="Han X.H."/>
            <person name="Huang E.J."/>
            <person name="Li L.F."/>
            <person name="Wei W."/>
            <person name="Gao Y.C."/>
            <person name="Liu J.Z."/>
            <person name="Shao H.Z."/>
            <person name="Wang X."/>
            <person name="Wang C.C."/>
            <person name="Yang T.C."/>
            <person name="Huo Q.B."/>
            <person name="Li W."/>
            <person name="Chen H.Y."/>
            <person name="Chen S.E."/>
            <person name="Zhou L.G."/>
            <person name="Ni X.B."/>
            <person name="Tian J.H."/>
            <person name="Sheng Y."/>
            <person name="Liu T."/>
            <person name="Pan Y.S."/>
            <person name="Xia L.Y."/>
            <person name="Li J."/>
            <person name="Zhao F."/>
            <person name="Cao W.C."/>
        </authorList>
    </citation>
    <scope>NUCLEOTIDE SEQUENCE [LARGE SCALE GENOMIC DNA]</scope>
    <source>
        <strain evidence="1">Iper-2018</strain>
    </source>
</reference>
<dbReference type="Proteomes" id="UP000805193">
    <property type="component" value="Unassembled WGS sequence"/>
</dbReference>
<organism evidence="1 2">
    <name type="scientific">Ixodes persulcatus</name>
    <name type="common">Taiga tick</name>
    <dbReference type="NCBI Taxonomy" id="34615"/>
    <lineage>
        <taxon>Eukaryota</taxon>
        <taxon>Metazoa</taxon>
        <taxon>Ecdysozoa</taxon>
        <taxon>Arthropoda</taxon>
        <taxon>Chelicerata</taxon>
        <taxon>Arachnida</taxon>
        <taxon>Acari</taxon>
        <taxon>Parasitiformes</taxon>
        <taxon>Ixodida</taxon>
        <taxon>Ixodoidea</taxon>
        <taxon>Ixodidae</taxon>
        <taxon>Ixodinae</taxon>
        <taxon>Ixodes</taxon>
    </lineage>
</organism>
<keyword evidence="2" id="KW-1185">Reference proteome</keyword>
<sequence length="407" mass="45230">MLKSVIQGVDPGKTAEDVLQSSHADVHAITSVRPLGNKGAFLLTFEGEGISCAIKRIGRKKFVHAYRPMAIVCNSCHMLGHKSNICTRQQRCGTCGEIKNLEHRWQQQFCVNCKAEDHTAFSRECQAKLQADRKRQQRARVPLRKGPAGATTSNRFALLCKEDFSSLATGSHGTTALPSTPQKTRTQPSTPDHQRRQMSSFVEAAKRPWDTHKTTTSKLQEIKRMAMRWSRVSPPPPPPASLPQRPSNGKTQVASQPMGSSIDKGSASHTGEIRTTETAPRNQYVATKAVLTAVKHAYAEADKKRRDNEDRKKPTMVMIFTDSEEVLRACKEYRLASPTVREIMKTAIRARGCHGIRLQQRWVPGHSGVKGSEAAHVAAREHKRFLLSSANGPLRQRAAEISNGYRE</sequence>
<accession>A0AC60PEH2</accession>
<name>A0AC60PEH2_IXOPE</name>
<evidence type="ECO:0000313" key="2">
    <source>
        <dbReference type="Proteomes" id="UP000805193"/>
    </source>
</evidence>
<proteinExistence type="predicted"/>
<dbReference type="EMBL" id="JABSTQ010010800">
    <property type="protein sequence ID" value="KAG0417790.1"/>
    <property type="molecule type" value="Genomic_DNA"/>
</dbReference>
<comment type="caution">
    <text evidence="1">The sequence shown here is derived from an EMBL/GenBank/DDBJ whole genome shotgun (WGS) entry which is preliminary data.</text>
</comment>
<protein>
    <submittedName>
        <fullName evidence="1">Uncharacterized protein</fullName>
    </submittedName>
</protein>
<evidence type="ECO:0000313" key="1">
    <source>
        <dbReference type="EMBL" id="KAG0417790.1"/>
    </source>
</evidence>
<gene>
    <name evidence="1" type="ORF">HPB47_005353</name>
</gene>